<proteinExistence type="predicted"/>
<reference evidence="1" key="1">
    <citation type="submission" date="2024-12" db="EMBL/GenBank/DDBJ databases">
        <title>Comparative genomics and development of molecular markers within Purpureocillium lilacinum and among Purpureocillium species.</title>
        <authorList>
            <person name="Yeh Z.-Y."/>
            <person name="Ni N.-T."/>
            <person name="Lo P.-H."/>
            <person name="Mushyakhwo K."/>
            <person name="Lin C.-F."/>
            <person name="Nai Y.-S."/>
        </authorList>
    </citation>
    <scope>NUCLEOTIDE SEQUENCE</scope>
    <source>
        <strain evidence="1">NCHU-NPUST-175</strain>
    </source>
</reference>
<gene>
    <name evidence="1" type="ORF">ACCO45_003739</name>
</gene>
<keyword evidence="2" id="KW-1185">Reference proteome</keyword>
<sequence>MWHQRSDGRWSLSTQYVSGSIIRAWCRKGAALSAQVQRAPVARSNISPLTFLRGCGERCQALFGSLSSMTRSTRRLRRKSDMHESWTAGPDSLSLVRRGRVAASLLRGNMQASPALKSLHQQGAVRSLASGSTPVSQASSPLFVPLALRKWEAYGPTQQHSVD</sequence>
<protein>
    <submittedName>
        <fullName evidence="1">Uncharacterized protein</fullName>
    </submittedName>
</protein>
<evidence type="ECO:0000313" key="2">
    <source>
        <dbReference type="Proteomes" id="UP001638806"/>
    </source>
</evidence>
<organism evidence="1 2">
    <name type="scientific">Purpureocillium lilacinum</name>
    <name type="common">Paecilomyces lilacinus</name>
    <dbReference type="NCBI Taxonomy" id="33203"/>
    <lineage>
        <taxon>Eukaryota</taxon>
        <taxon>Fungi</taxon>
        <taxon>Dikarya</taxon>
        <taxon>Ascomycota</taxon>
        <taxon>Pezizomycotina</taxon>
        <taxon>Sordariomycetes</taxon>
        <taxon>Hypocreomycetidae</taxon>
        <taxon>Hypocreales</taxon>
        <taxon>Ophiocordycipitaceae</taxon>
        <taxon>Purpureocillium</taxon>
    </lineage>
</organism>
<name>A0ACC4E3J5_PURLI</name>
<evidence type="ECO:0000313" key="1">
    <source>
        <dbReference type="EMBL" id="KAL3962216.1"/>
    </source>
</evidence>
<dbReference type="Proteomes" id="UP001638806">
    <property type="component" value="Unassembled WGS sequence"/>
</dbReference>
<dbReference type="EMBL" id="JBGNUJ010000003">
    <property type="protein sequence ID" value="KAL3962216.1"/>
    <property type="molecule type" value="Genomic_DNA"/>
</dbReference>
<accession>A0ACC4E3J5</accession>
<comment type="caution">
    <text evidence="1">The sequence shown here is derived from an EMBL/GenBank/DDBJ whole genome shotgun (WGS) entry which is preliminary data.</text>
</comment>